<name>A0A1T4RDN0_VIBCI</name>
<accession>A0A1T4RDN0</accession>
<reference evidence="4" key="1">
    <citation type="submission" date="2017-02" db="EMBL/GenBank/DDBJ databases">
        <authorList>
            <person name="Varghese N."/>
            <person name="Submissions S."/>
        </authorList>
    </citation>
    <scope>NUCLEOTIDE SEQUENCE [LARGE SCALE GENOMIC DNA]</scope>
    <source>
        <strain evidence="4">DSM 19608</strain>
    </source>
</reference>
<dbReference type="GO" id="GO:0016757">
    <property type="term" value="F:glycosyltransferase activity"/>
    <property type="evidence" value="ECO:0007669"/>
    <property type="project" value="InterPro"/>
</dbReference>
<dbReference type="EMBL" id="FUXB01000013">
    <property type="protein sequence ID" value="SKA14140.1"/>
    <property type="molecule type" value="Genomic_DNA"/>
</dbReference>
<dbReference type="RefSeq" id="WP_050492451.1">
    <property type="nucleotide sequence ID" value="NZ_FUXB01000013.1"/>
</dbReference>
<dbReference type="AlphaFoldDB" id="A0A1T4RDN0"/>
<proteinExistence type="predicted"/>
<dbReference type="InterPro" id="IPR028098">
    <property type="entry name" value="Glyco_trans_4-like_N"/>
</dbReference>
<dbReference type="OrthoDB" id="9792269at2"/>
<evidence type="ECO:0000259" key="1">
    <source>
        <dbReference type="Pfam" id="PF00534"/>
    </source>
</evidence>
<keyword evidence="3" id="KW-0808">Transferase</keyword>
<dbReference type="PANTHER" id="PTHR12526">
    <property type="entry name" value="GLYCOSYLTRANSFERASE"/>
    <property type="match status" value="1"/>
</dbReference>
<gene>
    <name evidence="3" type="ORF">SAMN02745782_02575</name>
</gene>
<dbReference type="CDD" id="cd03811">
    <property type="entry name" value="GT4_GT28_WabH-like"/>
    <property type="match status" value="1"/>
</dbReference>
<sequence>MKIKFLIRDLKIEGVQVVTIRLAKLLQSQGHNIEIITLHNDKELDNLSDLNIFCLDAPKNKTKTKELLPYFKEWYLQHNTFDYLIAPHSECIKIISKFNDSRLIPFIHNSDEHSYNQRGFFKKFKYRKKLQNRLKNKHVLCVSDSINKFIKKCGGKNILSINVLYNPFDIQEISIKSKSYKFNLPKKDYLLFIGRLEKQKRVDRLLRAFSLIKDKSITLIILGEGSLSKTLEQLAQELGIKNRVIFKKFETNPYPIIKSAKGLLLTSDHEGLPTVIIEALILNVPAISTNCPSGPSEILTGNLSQYLIDSYDENVIAQHIDQVLSMTSHPHLSEGYRKFHQDHIYQSFLEIVSQWKNSDH</sequence>
<evidence type="ECO:0000313" key="4">
    <source>
        <dbReference type="Proteomes" id="UP000190834"/>
    </source>
</evidence>
<feature type="domain" description="Glycosyltransferase subfamily 4-like N-terminal" evidence="2">
    <location>
        <begin position="13"/>
        <end position="171"/>
    </location>
</feature>
<dbReference type="Pfam" id="PF13439">
    <property type="entry name" value="Glyco_transf_4"/>
    <property type="match status" value="1"/>
</dbReference>
<dbReference type="InterPro" id="IPR001296">
    <property type="entry name" value="Glyco_trans_1"/>
</dbReference>
<evidence type="ECO:0000259" key="2">
    <source>
        <dbReference type="Pfam" id="PF13439"/>
    </source>
</evidence>
<keyword evidence="4" id="KW-1185">Reference proteome</keyword>
<dbReference type="Pfam" id="PF00534">
    <property type="entry name" value="Glycos_transf_1"/>
    <property type="match status" value="1"/>
</dbReference>
<dbReference type="PANTHER" id="PTHR12526:SF638">
    <property type="entry name" value="SPORE COAT PROTEIN SA"/>
    <property type="match status" value="1"/>
</dbReference>
<feature type="domain" description="Glycosyl transferase family 1" evidence="1">
    <location>
        <begin position="184"/>
        <end position="329"/>
    </location>
</feature>
<dbReference type="GO" id="GO:1901135">
    <property type="term" value="P:carbohydrate derivative metabolic process"/>
    <property type="evidence" value="ECO:0007669"/>
    <property type="project" value="UniProtKB-ARBA"/>
</dbReference>
<dbReference type="STRING" id="1123491.SAMN02745782_02575"/>
<protein>
    <submittedName>
        <fullName evidence="3">Glycosyltransferase involved in cell wall bisynthesis</fullName>
    </submittedName>
</protein>
<organism evidence="3 4">
    <name type="scientific">Vibrio cincinnatiensis DSM 19608</name>
    <dbReference type="NCBI Taxonomy" id="1123491"/>
    <lineage>
        <taxon>Bacteria</taxon>
        <taxon>Pseudomonadati</taxon>
        <taxon>Pseudomonadota</taxon>
        <taxon>Gammaproteobacteria</taxon>
        <taxon>Vibrionales</taxon>
        <taxon>Vibrionaceae</taxon>
        <taxon>Vibrio</taxon>
    </lineage>
</organism>
<dbReference type="GeneID" id="70584760"/>
<evidence type="ECO:0000313" key="3">
    <source>
        <dbReference type="EMBL" id="SKA14140.1"/>
    </source>
</evidence>
<dbReference type="SUPFAM" id="SSF53756">
    <property type="entry name" value="UDP-Glycosyltransferase/glycogen phosphorylase"/>
    <property type="match status" value="1"/>
</dbReference>
<dbReference type="Proteomes" id="UP000190834">
    <property type="component" value="Unassembled WGS sequence"/>
</dbReference>
<dbReference type="Gene3D" id="3.40.50.2000">
    <property type="entry name" value="Glycogen Phosphorylase B"/>
    <property type="match status" value="2"/>
</dbReference>